<comment type="caution">
    <text evidence="2">The sequence shown here is derived from an EMBL/GenBank/DDBJ whole genome shotgun (WGS) entry which is preliminary data.</text>
</comment>
<evidence type="ECO:0000313" key="3">
    <source>
        <dbReference type="Proteomes" id="UP001162162"/>
    </source>
</evidence>
<protein>
    <submittedName>
        <fullName evidence="2">Uncharacterized protein</fullName>
    </submittedName>
</protein>
<dbReference type="EMBL" id="JAPWTK010000706">
    <property type="protein sequence ID" value="KAJ8936853.1"/>
    <property type="molecule type" value="Genomic_DNA"/>
</dbReference>
<proteinExistence type="predicted"/>
<feature type="region of interest" description="Disordered" evidence="1">
    <location>
        <begin position="1"/>
        <end position="21"/>
    </location>
</feature>
<sequence length="205" mass="23372">MTSEQPLKKKLRRGDDTDHTDETDFIHNLAENGMPTGLQALHLSLPANVNEDDITINRNGLRSNCQNTRPTNHDRYMSAESDSQDIEVKEESGLDDFQHHLIKQCLCSISEATIRKPFEGQQINDSSAARVLSSFLIIAKTNINNEWLETIVNFLTTENIDYVKMNFALEVVKRVVEWKDIEIHVLEDAESPDMAAILRAMIHRL</sequence>
<evidence type="ECO:0000256" key="1">
    <source>
        <dbReference type="SAM" id="MobiDB-lite"/>
    </source>
</evidence>
<evidence type="ECO:0000313" key="2">
    <source>
        <dbReference type="EMBL" id="KAJ8936853.1"/>
    </source>
</evidence>
<dbReference type="AlphaFoldDB" id="A0AAV8XEK1"/>
<gene>
    <name evidence="2" type="ORF">NQ318_012814</name>
</gene>
<dbReference type="Proteomes" id="UP001162162">
    <property type="component" value="Unassembled WGS sequence"/>
</dbReference>
<keyword evidence="3" id="KW-1185">Reference proteome</keyword>
<accession>A0AAV8XEK1</accession>
<organism evidence="2 3">
    <name type="scientific">Aromia moschata</name>
    <dbReference type="NCBI Taxonomy" id="1265417"/>
    <lineage>
        <taxon>Eukaryota</taxon>
        <taxon>Metazoa</taxon>
        <taxon>Ecdysozoa</taxon>
        <taxon>Arthropoda</taxon>
        <taxon>Hexapoda</taxon>
        <taxon>Insecta</taxon>
        <taxon>Pterygota</taxon>
        <taxon>Neoptera</taxon>
        <taxon>Endopterygota</taxon>
        <taxon>Coleoptera</taxon>
        <taxon>Polyphaga</taxon>
        <taxon>Cucujiformia</taxon>
        <taxon>Chrysomeloidea</taxon>
        <taxon>Cerambycidae</taxon>
        <taxon>Cerambycinae</taxon>
        <taxon>Callichromatini</taxon>
        <taxon>Aromia</taxon>
    </lineage>
</organism>
<name>A0AAV8XEK1_9CUCU</name>
<reference evidence="2" key="1">
    <citation type="journal article" date="2023" name="Insect Mol. Biol.">
        <title>Genome sequencing provides insights into the evolution of gene families encoding plant cell wall-degrading enzymes in longhorned beetles.</title>
        <authorList>
            <person name="Shin N.R."/>
            <person name="Okamura Y."/>
            <person name="Kirsch R."/>
            <person name="Pauchet Y."/>
        </authorList>
    </citation>
    <scope>NUCLEOTIDE SEQUENCE</scope>
    <source>
        <strain evidence="2">AMC_N1</strain>
    </source>
</reference>